<reference evidence="1 2" key="1">
    <citation type="submission" date="2020-12" db="EMBL/GenBank/DDBJ databases">
        <title>Metabolic potential, ecology and presence of endohyphal bacteria is reflected in genomic diversity of Mucoromycotina.</title>
        <authorList>
            <person name="Muszewska A."/>
            <person name="Okrasinska A."/>
            <person name="Steczkiewicz K."/>
            <person name="Drgas O."/>
            <person name="Orlowska M."/>
            <person name="Perlinska-Lenart U."/>
            <person name="Aleksandrzak-Piekarczyk T."/>
            <person name="Szatraj K."/>
            <person name="Zielenkiewicz U."/>
            <person name="Pilsyk S."/>
            <person name="Malc E."/>
            <person name="Mieczkowski P."/>
            <person name="Kruszewska J.S."/>
            <person name="Biernat P."/>
            <person name="Pawlowska J."/>
        </authorList>
    </citation>
    <scope>NUCLEOTIDE SEQUENCE [LARGE SCALE GENOMIC DNA]</scope>
    <source>
        <strain evidence="1 2">CBS 142.35</strain>
    </source>
</reference>
<keyword evidence="2" id="KW-1185">Reference proteome</keyword>
<protein>
    <submittedName>
        <fullName evidence="1">Uncharacterized protein</fullName>
    </submittedName>
</protein>
<accession>A0A8H7SCH4</accession>
<evidence type="ECO:0000313" key="2">
    <source>
        <dbReference type="Proteomes" id="UP000646827"/>
    </source>
</evidence>
<dbReference type="AlphaFoldDB" id="A0A8H7SCH4"/>
<sequence length="63" mass="7315">MQQRLLQPEHIVAQSRDQPSAEPLFFIVPTTMLTGDERRKFIDQYPNIESLQYQPPDMILTAA</sequence>
<name>A0A8H7SCH4_9FUNG</name>
<comment type="caution">
    <text evidence="1">The sequence shown here is derived from an EMBL/GenBank/DDBJ whole genome shotgun (WGS) entry which is preliminary data.</text>
</comment>
<proteinExistence type="predicted"/>
<dbReference type="Proteomes" id="UP000646827">
    <property type="component" value="Unassembled WGS sequence"/>
</dbReference>
<evidence type="ECO:0000313" key="1">
    <source>
        <dbReference type="EMBL" id="KAG2227005.1"/>
    </source>
</evidence>
<gene>
    <name evidence="1" type="ORF">INT45_006412</name>
</gene>
<organism evidence="1 2">
    <name type="scientific">Circinella minor</name>
    <dbReference type="NCBI Taxonomy" id="1195481"/>
    <lineage>
        <taxon>Eukaryota</taxon>
        <taxon>Fungi</taxon>
        <taxon>Fungi incertae sedis</taxon>
        <taxon>Mucoromycota</taxon>
        <taxon>Mucoromycotina</taxon>
        <taxon>Mucoromycetes</taxon>
        <taxon>Mucorales</taxon>
        <taxon>Lichtheimiaceae</taxon>
        <taxon>Circinella</taxon>
    </lineage>
</organism>
<dbReference type="EMBL" id="JAEPRB010000011">
    <property type="protein sequence ID" value="KAG2227005.1"/>
    <property type="molecule type" value="Genomic_DNA"/>
</dbReference>